<proteinExistence type="predicted"/>
<dbReference type="EMBL" id="BAAANF010000022">
    <property type="protein sequence ID" value="GAA1710432.1"/>
    <property type="molecule type" value="Genomic_DNA"/>
</dbReference>
<feature type="region of interest" description="Disordered" evidence="1">
    <location>
        <begin position="1"/>
        <end position="22"/>
    </location>
</feature>
<keyword evidence="3" id="KW-1185">Reference proteome</keyword>
<reference evidence="2 3" key="1">
    <citation type="journal article" date="2019" name="Int. J. Syst. Evol. Microbiol.">
        <title>The Global Catalogue of Microorganisms (GCM) 10K type strain sequencing project: providing services to taxonomists for standard genome sequencing and annotation.</title>
        <authorList>
            <consortium name="The Broad Institute Genomics Platform"/>
            <consortium name="The Broad Institute Genome Sequencing Center for Infectious Disease"/>
            <person name="Wu L."/>
            <person name="Ma J."/>
        </authorList>
    </citation>
    <scope>NUCLEOTIDE SEQUENCE [LARGE SCALE GENOMIC DNA]</scope>
    <source>
        <strain evidence="2 3">JCM 14307</strain>
    </source>
</reference>
<gene>
    <name evidence="2" type="ORF">GCM10009745_68050</name>
</gene>
<accession>A0ABN2IRN2</accession>
<dbReference type="InterPro" id="IPR045682">
    <property type="entry name" value="DUF6193"/>
</dbReference>
<dbReference type="Pfam" id="PF19692">
    <property type="entry name" value="DUF6193"/>
    <property type="match status" value="1"/>
</dbReference>
<organism evidence="2 3">
    <name type="scientific">Kribbella yunnanensis</name>
    <dbReference type="NCBI Taxonomy" id="190194"/>
    <lineage>
        <taxon>Bacteria</taxon>
        <taxon>Bacillati</taxon>
        <taxon>Actinomycetota</taxon>
        <taxon>Actinomycetes</taxon>
        <taxon>Propionibacteriales</taxon>
        <taxon>Kribbellaceae</taxon>
        <taxon>Kribbella</taxon>
    </lineage>
</organism>
<evidence type="ECO:0000256" key="1">
    <source>
        <dbReference type="SAM" id="MobiDB-lite"/>
    </source>
</evidence>
<comment type="caution">
    <text evidence="2">The sequence shown here is derived from an EMBL/GenBank/DDBJ whole genome shotgun (WGS) entry which is preliminary data.</text>
</comment>
<evidence type="ECO:0000313" key="3">
    <source>
        <dbReference type="Proteomes" id="UP001500280"/>
    </source>
</evidence>
<protein>
    <submittedName>
        <fullName evidence="2">Uncharacterized protein</fullName>
    </submittedName>
</protein>
<dbReference type="RefSeq" id="WP_344161398.1">
    <property type="nucleotide sequence ID" value="NZ_BAAANF010000022.1"/>
</dbReference>
<dbReference type="Proteomes" id="UP001500280">
    <property type="component" value="Unassembled WGS sequence"/>
</dbReference>
<name>A0ABN2IRN2_9ACTN</name>
<evidence type="ECO:0000313" key="2">
    <source>
        <dbReference type="EMBL" id="GAA1710432.1"/>
    </source>
</evidence>
<sequence>MSQQSSDSAAIPSERPNPDLYPDLAAAGSLAAALEQVADEMGLDLGEVERSNSDPNWATVTGAAPGLEYYSIWLAAQERRFLIEGWSRGVSLIHGTTDDLHAVTKAAAAWRTGATLRELRDLCPFITFNELAEAHERGPADAVTMMWRLVREEMAEDIPFPAVRDLVEAAYAEPKLRQLYPVTSHWSLHFSTCTGFPFTWVVPFVDPLRDGRYRVCGPHRGTVVGEADTAEQAIALVVGHMPSDIGPAVVGTADDLAGS</sequence>